<feature type="compositionally biased region" description="Basic and acidic residues" evidence="7">
    <location>
        <begin position="156"/>
        <end position="173"/>
    </location>
</feature>
<comment type="similarity">
    <text evidence="2">Belongs to the CPA3 antiporters (TC 2.A.63) subunit C family.</text>
</comment>
<evidence type="ECO:0000256" key="2">
    <source>
        <dbReference type="ARBA" id="ARBA00010388"/>
    </source>
</evidence>
<dbReference type="GO" id="GO:0005886">
    <property type="term" value="C:plasma membrane"/>
    <property type="evidence" value="ECO:0007669"/>
    <property type="project" value="UniProtKB-SubCell"/>
</dbReference>
<keyword evidence="3" id="KW-1003">Cell membrane</keyword>
<keyword evidence="10" id="KW-1185">Reference proteome</keyword>
<feature type="transmembrane region" description="Helical" evidence="8">
    <location>
        <begin position="72"/>
        <end position="96"/>
    </location>
</feature>
<dbReference type="Proteomes" id="UP000077519">
    <property type="component" value="Unassembled WGS sequence"/>
</dbReference>
<evidence type="ECO:0000256" key="3">
    <source>
        <dbReference type="ARBA" id="ARBA00022475"/>
    </source>
</evidence>
<evidence type="ECO:0000256" key="4">
    <source>
        <dbReference type="ARBA" id="ARBA00022692"/>
    </source>
</evidence>
<dbReference type="EMBL" id="LVHI01000004">
    <property type="protein sequence ID" value="OAK56481.1"/>
    <property type="molecule type" value="Genomic_DNA"/>
</dbReference>
<evidence type="ECO:0000256" key="1">
    <source>
        <dbReference type="ARBA" id="ARBA00004651"/>
    </source>
</evidence>
<evidence type="ECO:0000256" key="8">
    <source>
        <dbReference type="SAM" id="Phobius"/>
    </source>
</evidence>
<accession>A0A177YM63</accession>
<feature type="transmembrane region" description="Helical" evidence="8">
    <location>
        <begin position="30"/>
        <end position="52"/>
    </location>
</feature>
<name>A0A177YM63_9NOCA</name>
<feature type="compositionally biased region" description="Basic residues" evidence="7">
    <location>
        <begin position="204"/>
        <end position="214"/>
    </location>
</feature>
<keyword evidence="5 8" id="KW-1133">Transmembrane helix</keyword>
<dbReference type="RefSeq" id="WP_068422107.1">
    <property type="nucleotide sequence ID" value="NZ_LVHI01000004.1"/>
</dbReference>
<proteinExistence type="inferred from homology"/>
<reference evidence="9 10" key="1">
    <citation type="submission" date="2016-03" db="EMBL/GenBank/DDBJ databases">
        <title>Genome sequence of Rhodococcus kyotonensis KB10.</title>
        <authorList>
            <person name="Jeong H."/>
            <person name="Hong C.E."/>
            <person name="Jo S.H."/>
            <person name="Park J.M."/>
        </authorList>
    </citation>
    <scope>NUCLEOTIDE SEQUENCE [LARGE SCALE GENOMIC DNA]</scope>
    <source>
        <strain evidence="9 10">KB10</strain>
    </source>
</reference>
<evidence type="ECO:0000313" key="10">
    <source>
        <dbReference type="Proteomes" id="UP000077519"/>
    </source>
</evidence>
<dbReference type="PANTHER" id="PTHR34583:SF2">
    <property type="entry name" value="ANTIPORTER SUBUNIT MNHC2-RELATED"/>
    <property type="match status" value="1"/>
</dbReference>
<sequence>MIANLGMLIVVGILVATGVYLLLERSITKMLLGLLLFGNGINILLLTVGGPTGTPPIVGRTTSIHDTMADPLAQAMILTAIVITMGIAAFVLALAYRSFTLNTKDDVENDPEDTKVSKRRSMAEMPDRDRSDDPVTGEPSFGGDAFDSDGNPIPIEDLKNLEDLECYEDLHDGDFDDDDDEPEMKGLDGIDSAEEDRTAERSGQKTKRKKGGAK</sequence>
<dbReference type="Gene3D" id="1.10.287.3510">
    <property type="match status" value="1"/>
</dbReference>
<dbReference type="InterPro" id="IPR050601">
    <property type="entry name" value="CPA3_antiporter_subunitC"/>
</dbReference>
<protein>
    <submittedName>
        <fullName evidence="9">Cation:proton antiporter</fullName>
    </submittedName>
</protein>
<feature type="compositionally biased region" description="Basic and acidic residues" evidence="7">
    <location>
        <begin position="112"/>
        <end position="133"/>
    </location>
</feature>
<dbReference type="AlphaFoldDB" id="A0A177YM63"/>
<comment type="subcellular location">
    <subcellularLocation>
        <location evidence="1">Cell membrane</location>
        <topology evidence="1">Multi-pass membrane protein</topology>
    </subcellularLocation>
</comment>
<organism evidence="9 10">
    <name type="scientific">Rhodococcoides kyotonense</name>
    <dbReference type="NCBI Taxonomy" id="398843"/>
    <lineage>
        <taxon>Bacteria</taxon>
        <taxon>Bacillati</taxon>
        <taxon>Actinomycetota</taxon>
        <taxon>Actinomycetes</taxon>
        <taxon>Mycobacteriales</taxon>
        <taxon>Nocardiaceae</taxon>
        <taxon>Rhodococcoides</taxon>
    </lineage>
</organism>
<evidence type="ECO:0000256" key="7">
    <source>
        <dbReference type="SAM" id="MobiDB-lite"/>
    </source>
</evidence>
<gene>
    <name evidence="9" type="ORF">A3K89_16850</name>
</gene>
<dbReference type="InterPro" id="IPR039428">
    <property type="entry name" value="NUOK/Mnh_C1-like"/>
</dbReference>
<feature type="region of interest" description="Disordered" evidence="7">
    <location>
        <begin position="105"/>
        <end position="214"/>
    </location>
</feature>
<keyword evidence="6 8" id="KW-0472">Membrane</keyword>
<keyword evidence="4 8" id="KW-0812">Transmembrane</keyword>
<evidence type="ECO:0000256" key="6">
    <source>
        <dbReference type="ARBA" id="ARBA00023136"/>
    </source>
</evidence>
<dbReference type="PANTHER" id="PTHR34583">
    <property type="entry name" value="ANTIPORTER SUBUNIT MNHC2-RELATED"/>
    <property type="match status" value="1"/>
</dbReference>
<dbReference type="Pfam" id="PF00420">
    <property type="entry name" value="Oxidored_q2"/>
    <property type="match status" value="1"/>
</dbReference>
<comment type="caution">
    <text evidence="9">The sequence shown here is derived from an EMBL/GenBank/DDBJ whole genome shotgun (WGS) entry which is preliminary data.</text>
</comment>
<evidence type="ECO:0000256" key="5">
    <source>
        <dbReference type="ARBA" id="ARBA00022989"/>
    </source>
</evidence>
<evidence type="ECO:0000313" key="9">
    <source>
        <dbReference type="EMBL" id="OAK56481.1"/>
    </source>
</evidence>
<dbReference type="NCBIfam" id="NF005929">
    <property type="entry name" value="PRK07946.1"/>
    <property type="match status" value="1"/>
</dbReference>
<feature type="transmembrane region" description="Helical" evidence="8">
    <location>
        <begin position="6"/>
        <end position="23"/>
    </location>
</feature>